<dbReference type="Gene3D" id="3.10.180.10">
    <property type="entry name" value="2,3-Dihydroxybiphenyl 1,2-Dioxygenase, domain 1"/>
    <property type="match status" value="1"/>
</dbReference>
<name>A0A383CAH9_9ZZZZ</name>
<dbReference type="CDD" id="cd06587">
    <property type="entry name" value="VOC"/>
    <property type="match status" value="1"/>
</dbReference>
<dbReference type="InterPro" id="IPR004360">
    <property type="entry name" value="Glyas_Fos-R_dOase_dom"/>
</dbReference>
<organism evidence="2">
    <name type="scientific">marine metagenome</name>
    <dbReference type="NCBI Taxonomy" id="408172"/>
    <lineage>
        <taxon>unclassified sequences</taxon>
        <taxon>metagenomes</taxon>
        <taxon>ecological metagenomes</taxon>
    </lineage>
</organism>
<dbReference type="Pfam" id="PF00903">
    <property type="entry name" value="Glyoxalase"/>
    <property type="match status" value="1"/>
</dbReference>
<dbReference type="AlphaFoldDB" id="A0A383CAH9"/>
<proteinExistence type="predicted"/>
<dbReference type="PROSITE" id="PS51819">
    <property type="entry name" value="VOC"/>
    <property type="match status" value="1"/>
</dbReference>
<dbReference type="SUPFAM" id="SSF54593">
    <property type="entry name" value="Glyoxalase/Bleomycin resistance protein/Dihydroxybiphenyl dioxygenase"/>
    <property type="match status" value="1"/>
</dbReference>
<gene>
    <name evidence="2" type="ORF">METZ01_LOCUS481529</name>
</gene>
<dbReference type="InterPro" id="IPR051332">
    <property type="entry name" value="Fosfomycin_Res_Enzymes"/>
</dbReference>
<dbReference type="EMBL" id="UINC01206851">
    <property type="protein sequence ID" value="SVE28675.1"/>
    <property type="molecule type" value="Genomic_DNA"/>
</dbReference>
<sequence>MATRLTHLALPCRDLDATIAWYEDHTPMRTFHRRVDVDGEVAWLADEGSEFGLVVVQSFEARDSGEPQTILSPFAHLGFDVDGPAEVEAMAERGRAEGCLHWEAEQLPPPIGYLCALTDPDGNVVEFSFGQSQEAFGS</sequence>
<dbReference type="PANTHER" id="PTHR36113:SF3">
    <property type="entry name" value="SLL5075 PROTEIN"/>
    <property type="match status" value="1"/>
</dbReference>
<protein>
    <recommendedName>
        <fullName evidence="1">VOC domain-containing protein</fullName>
    </recommendedName>
</protein>
<evidence type="ECO:0000259" key="1">
    <source>
        <dbReference type="PROSITE" id="PS51819"/>
    </source>
</evidence>
<dbReference type="InterPro" id="IPR037523">
    <property type="entry name" value="VOC_core"/>
</dbReference>
<evidence type="ECO:0000313" key="2">
    <source>
        <dbReference type="EMBL" id="SVE28675.1"/>
    </source>
</evidence>
<dbReference type="PANTHER" id="PTHR36113">
    <property type="entry name" value="LYASE, PUTATIVE-RELATED-RELATED"/>
    <property type="match status" value="1"/>
</dbReference>
<reference evidence="2" key="1">
    <citation type="submission" date="2018-05" db="EMBL/GenBank/DDBJ databases">
        <authorList>
            <person name="Lanie J.A."/>
            <person name="Ng W.-L."/>
            <person name="Kazmierczak K.M."/>
            <person name="Andrzejewski T.M."/>
            <person name="Davidsen T.M."/>
            <person name="Wayne K.J."/>
            <person name="Tettelin H."/>
            <person name="Glass J.I."/>
            <person name="Rusch D."/>
            <person name="Podicherti R."/>
            <person name="Tsui H.-C.T."/>
            <person name="Winkler M.E."/>
        </authorList>
    </citation>
    <scope>NUCLEOTIDE SEQUENCE</scope>
</reference>
<accession>A0A383CAH9</accession>
<feature type="domain" description="VOC" evidence="1">
    <location>
        <begin position="4"/>
        <end position="130"/>
    </location>
</feature>
<dbReference type="InterPro" id="IPR029068">
    <property type="entry name" value="Glyas_Bleomycin-R_OHBP_Dase"/>
</dbReference>